<comment type="caution">
    <text evidence="3">The sequence shown here is derived from an EMBL/GenBank/DDBJ whole genome shotgun (WGS) entry which is preliminary data.</text>
</comment>
<evidence type="ECO:0000313" key="3">
    <source>
        <dbReference type="EMBL" id="MBF0889768.1"/>
    </source>
</evidence>
<evidence type="ECO:0000256" key="1">
    <source>
        <dbReference type="SAM" id="Coils"/>
    </source>
</evidence>
<dbReference type="Gene3D" id="1.10.287.1490">
    <property type="match status" value="1"/>
</dbReference>
<reference evidence="3 4" key="2">
    <citation type="submission" date="2020-11" db="EMBL/GenBank/DDBJ databases">
        <title>Description of novel Gluconobacter species.</title>
        <authorList>
            <person name="Cleenwerck I."/>
            <person name="Cnockaert M."/>
            <person name="Borremans W."/>
            <person name="Wieme A.D."/>
            <person name="De Vuyst L."/>
            <person name="Vandamme P."/>
        </authorList>
    </citation>
    <scope>NUCLEOTIDE SEQUENCE [LARGE SCALE GENOMIC DNA]</scope>
    <source>
        <strain evidence="3 4">LMG 1745</strain>
    </source>
</reference>
<dbReference type="Proteomes" id="UP000662701">
    <property type="component" value="Unassembled WGS sequence"/>
</dbReference>
<protein>
    <recommendedName>
        <fullName evidence="5">DUF1640 domain-containing protein</fullName>
    </recommendedName>
</protein>
<gene>
    <name evidence="3" type="ORF">HKD19_14650</name>
</gene>
<proteinExistence type="predicted"/>
<keyword evidence="2" id="KW-1133">Transmembrane helix</keyword>
<accession>A0ABR9YYX9</accession>
<dbReference type="EMBL" id="JABCQH010000026">
    <property type="protein sequence ID" value="MBF0889768.1"/>
    <property type="molecule type" value="Genomic_DNA"/>
</dbReference>
<name>A0ABR9YYX9_9PROT</name>
<feature type="transmembrane region" description="Helical" evidence="2">
    <location>
        <begin position="101"/>
        <end position="127"/>
    </location>
</feature>
<reference evidence="4" key="1">
    <citation type="submission" date="2020-04" db="EMBL/GenBank/DDBJ databases">
        <title>Description of novel Gluconacetobacter.</title>
        <authorList>
            <person name="Sombolestani A."/>
        </authorList>
    </citation>
    <scope>NUCLEOTIDE SEQUENCE [LARGE SCALE GENOMIC DNA]</scope>
    <source>
        <strain evidence="4">LMG 1745</strain>
    </source>
</reference>
<keyword evidence="2" id="KW-0472">Membrane</keyword>
<keyword evidence="4" id="KW-1185">Reference proteome</keyword>
<organism evidence="3 4">
    <name type="scientific">Gluconobacter cadivus</name>
    <dbReference type="NCBI Taxonomy" id="2728101"/>
    <lineage>
        <taxon>Bacteria</taxon>
        <taxon>Pseudomonadati</taxon>
        <taxon>Pseudomonadota</taxon>
        <taxon>Alphaproteobacteria</taxon>
        <taxon>Acetobacterales</taxon>
        <taxon>Acetobacteraceae</taxon>
        <taxon>Gluconobacter</taxon>
    </lineage>
</organism>
<evidence type="ECO:0000313" key="4">
    <source>
        <dbReference type="Proteomes" id="UP000662701"/>
    </source>
</evidence>
<keyword evidence="1" id="KW-0175">Coiled coil</keyword>
<keyword evidence="2" id="KW-0812">Transmembrane</keyword>
<evidence type="ECO:0000256" key="2">
    <source>
        <dbReference type="SAM" id="Phobius"/>
    </source>
</evidence>
<feature type="coiled-coil region" evidence="1">
    <location>
        <begin position="33"/>
        <end position="92"/>
    </location>
</feature>
<evidence type="ECO:0008006" key="5">
    <source>
        <dbReference type="Google" id="ProtNLM"/>
    </source>
</evidence>
<sequence length="131" mass="14064">MHSSDSRLQGGFFYGKTMPDSQTATLVASLPAALSAEERIRVLEDRCLTLETQLSSVGNSQSDLRAEMRQEIASLRSEIEALAKSMESSNRQINGKLDRLFGARAVVTAAITLLTSILGSGVVHLVVSIGK</sequence>